<dbReference type="SUPFAM" id="SSF56784">
    <property type="entry name" value="HAD-like"/>
    <property type="match status" value="1"/>
</dbReference>
<comment type="cofactor">
    <cofactor evidence="4">
        <name>Mg(2+)</name>
        <dbReference type="ChEBI" id="CHEBI:18420"/>
    </cofactor>
</comment>
<dbReference type="PANTHER" id="PTHR43768:SF3">
    <property type="entry name" value="TREHALOSE 6-PHOSPHATE PHOSPHATASE"/>
    <property type="match status" value="1"/>
</dbReference>
<dbReference type="EMBL" id="POUN01000009">
    <property type="protein sequence ID" value="PNF78608.1"/>
    <property type="molecule type" value="Genomic_DNA"/>
</dbReference>
<sequence length="265" mass="28749">MNDQNDQPAPEARRYAFFFDVDGTLAEIQPRPELVFIPPATLAALERLHAGGIPVAVISGRPLAQLDALLAPLQLPAAGVHGAERRDATGELRNLALDSQALEQIQRELQQACSQHPDLHLENKSVAFALHFRQAPELEEVARNLAEDFAQRYAEVLTLQPGKCVFELKPRGASKGEVIRAFMQEPPFAGKTPVFLGDDLTDEAGFAAVNALGGRSIKVGDGPSEARERVASVAAVGEWVEALLNDLGVPAEPKNKTRLERDFLP</sequence>
<dbReference type="InterPro" id="IPR036412">
    <property type="entry name" value="HAD-like_sf"/>
</dbReference>
<dbReference type="Gene3D" id="3.30.70.1020">
    <property type="entry name" value="Trehalose-6-phosphate phosphatase related protein, domain 2"/>
    <property type="match status" value="1"/>
</dbReference>
<dbReference type="UniPathway" id="UPA00299"/>
<dbReference type="InterPro" id="IPR044651">
    <property type="entry name" value="OTSB-like"/>
</dbReference>
<comment type="function">
    <text evidence="4">Removes the phosphate from trehalose 6-phosphate to produce free trehalose.</text>
</comment>
<dbReference type="InterPro" id="IPR006379">
    <property type="entry name" value="HAD-SF_hydro_IIB"/>
</dbReference>
<keyword evidence="4" id="KW-0479">Metal-binding</keyword>
<accession>A0A2N8RW56</accession>
<keyword evidence="3 4" id="KW-0378">Hydrolase</keyword>
<evidence type="ECO:0000256" key="3">
    <source>
        <dbReference type="ARBA" id="ARBA00022801"/>
    </source>
</evidence>
<proteinExistence type="inferred from homology"/>
<dbReference type="GO" id="GO:0005992">
    <property type="term" value="P:trehalose biosynthetic process"/>
    <property type="evidence" value="ECO:0007669"/>
    <property type="project" value="UniProtKB-UniPathway"/>
</dbReference>
<comment type="catalytic activity">
    <reaction evidence="4">
        <text>alpha,alpha-trehalose 6-phosphate + H2O = alpha,alpha-trehalose + phosphate</text>
        <dbReference type="Rhea" id="RHEA:23420"/>
        <dbReference type="ChEBI" id="CHEBI:15377"/>
        <dbReference type="ChEBI" id="CHEBI:16551"/>
        <dbReference type="ChEBI" id="CHEBI:43474"/>
        <dbReference type="ChEBI" id="CHEBI:58429"/>
        <dbReference type="EC" id="3.1.3.12"/>
    </reaction>
</comment>
<dbReference type="Gene3D" id="3.40.50.1000">
    <property type="entry name" value="HAD superfamily/HAD-like"/>
    <property type="match status" value="1"/>
</dbReference>
<comment type="caution">
    <text evidence="5">The sequence shown here is derived from an EMBL/GenBank/DDBJ whole genome shotgun (WGS) entry which is preliminary data.</text>
</comment>
<dbReference type="PANTHER" id="PTHR43768">
    <property type="entry name" value="TREHALOSE 6-PHOSPHATE PHOSPHATASE"/>
    <property type="match status" value="1"/>
</dbReference>
<keyword evidence="4" id="KW-0460">Magnesium</keyword>
<dbReference type="NCBIfam" id="TIGR00685">
    <property type="entry name" value="T6PP"/>
    <property type="match status" value="1"/>
</dbReference>
<dbReference type="GO" id="GO:0004805">
    <property type="term" value="F:trehalose-phosphatase activity"/>
    <property type="evidence" value="ECO:0007669"/>
    <property type="project" value="UniProtKB-EC"/>
</dbReference>
<dbReference type="AlphaFoldDB" id="A0A2N8RW56"/>
<dbReference type="RefSeq" id="WP_102826967.1">
    <property type="nucleotide sequence ID" value="NZ_CP139348.1"/>
</dbReference>
<evidence type="ECO:0000256" key="1">
    <source>
        <dbReference type="ARBA" id="ARBA00005199"/>
    </source>
</evidence>
<dbReference type="InterPro" id="IPR023214">
    <property type="entry name" value="HAD_sf"/>
</dbReference>
<dbReference type="CDD" id="cd01627">
    <property type="entry name" value="HAD_TPP"/>
    <property type="match status" value="1"/>
</dbReference>
<organism evidence="5 6">
    <name type="scientific">Stutzerimonas stutzeri</name>
    <name type="common">Pseudomonas stutzeri</name>
    <dbReference type="NCBI Taxonomy" id="316"/>
    <lineage>
        <taxon>Bacteria</taxon>
        <taxon>Pseudomonadati</taxon>
        <taxon>Pseudomonadota</taxon>
        <taxon>Gammaproteobacteria</taxon>
        <taxon>Pseudomonadales</taxon>
        <taxon>Pseudomonadaceae</taxon>
        <taxon>Stutzerimonas</taxon>
    </lineage>
</organism>
<evidence type="ECO:0000256" key="4">
    <source>
        <dbReference type="RuleBase" id="RU361117"/>
    </source>
</evidence>
<dbReference type="OrthoDB" id="9814913at2"/>
<dbReference type="NCBIfam" id="TIGR01484">
    <property type="entry name" value="HAD-SF-IIB"/>
    <property type="match status" value="1"/>
</dbReference>
<comment type="pathway">
    <text evidence="1 4">Glycan biosynthesis; trehalose biosynthesis.</text>
</comment>
<dbReference type="EC" id="3.1.3.12" evidence="4"/>
<dbReference type="GO" id="GO:0000287">
    <property type="term" value="F:magnesium ion binding"/>
    <property type="evidence" value="ECO:0007669"/>
    <property type="project" value="UniProtKB-ARBA"/>
</dbReference>
<evidence type="ECO:0000256" key="2">
    <source>
        <dbReference type="ARBA" id="ARBA00008770"/>
    </source>
</evidence>
<dbReference type="Proteomes" id="UP000235925">
    <property type="component" value="Unassembled WGS sequence"/>
</dbReference>
<comment type="similarity">
    <text evidence="2 4">Belongs to the trehalose phosphatase family.</text>
</comment>
<dbReference type="Pfam" id="PF02358">
    <property type="entry name" value="Trehalose_PPase"/>
    <property type="match status" value="1"/>
</dbReference>
<dbReference type="InterPro" id="IPR003337">
    <property type="entry name" value="Trehalose_PPase"/>
</dbReference>
<reference evidence="5 6" key="1">
    <citation type="submission" date="2018-01" db="EMBL/GenBank/DDBJ databases">
        <title>Denitrification phenotypes of diverse strains of Pseudomonas stutzeri.</title>
        <authorList>
            <person name="Milligan D.A."/>
            <person name="Bergaust L."/>
            <person name="Bakken L.R."/>
            <person name="Frostegard A."/>
        </authorList>
    </citation>
    <scope>NUCLEOTIDE SEQUENCE [LARGE SCALE GENOMIC DNA]</scope>
    <source>
        <strain evidence="5 6">KC</strain>
    </source>
</reference>
<gene>
    <name evidence="5" type="primary">otsB</name>
    <name evidence="5" type="ORF">CXK92_21070</name>
</gene>
<protein>
    <recommendedName>
        <fullName evidence="4">Trehalose 6-phosphate phosphatase</fullName>
        <ecNumber evidence="4">3.1.3.12</ecNumber>
    </recommendedName>
</protein>
<evidence type="ECO:0000313" key="6">
    <source>
        <dbReference type="Proteomes" id="UP000235925"/>
    </source>
</evidence>
<name>A0A2N8RW56_STUST</name>
<evidence type="ECO:0000313" key="5">
    <source>
        <dbReference type="EMBL" id="PNF78608.1"/>
    </source>
</evidence>